<evidence type="ECO:0000313" key="5">
    <source>
        <dbReference type="EMBL" id="MBF1414403.1"/>
    </source>
</evidence>
<dbReference type="PANTHER" id="PTHR10357">
    <property type="entry name" value="ALPHA-AMYLASE FAMILY MEMBER"/>
    <property type="match status" value="1"/>
</dbReference>
<evidence type="ECO:0000256" key="2">
    <source>
        <dbReference type="SAM" id="MobiDB-lite"/>
    </source>
</evidence>
<feature type="region of interest" description="Disordered" evidence="2">
    <location>
        <begin position="426"/>
        <end position="446"/>
    </location>
</feature>
<dbReference type="Gene3D" id="3.90.400.10">
    <property type="entry name" value="Oligo-1,6-glucosidase, Domain 2"/>
    <property type="match status" value="1"/>
</dbReference>
<proteinExistence type="inferred from homology"/>
<dbReference type="SUPFAM" id="SSF51445">
    <property type="entry name" value="(Trans)glycosidases"/>
    <property type="match status" value="1"/>
</dbReference>
<dbReference type="Gene3D" id="3.20.20.80">
    <property type="entry name" value="Glycosidases"/>
    <property type="match status" value="1"/>
</dbReference>
<feature type="domain" description="Glycosyl hydrolase family 13 catalytic" evidence="4">
    <location>
        <begin position="36"/>
        <end position="456"/>
    </location>
</feature>
<evidence type="ECO:0000256" key="3">
    <source>
        <dbReference type="SAM" id="SignalP"/>
    </source>
</evidence>
<dbReference type="CDD" id="cd11348">
    <property type="entry name" value="AmyAc_2"/>
    <property type="match status" value="1"/>
</dbReference>
<dbReference type="GO" id="GO:0004556">
    <property type="term" value="F:alpha-amylase activity"/>
    <property type="evidence" value="ECO:0007669"/>
    <property type="project" value="TreeGrafter"/>
</dbReference>
<evidence type="ECO:0000259" key="4">
    <source>
        <dbReference type="SMART" id="SM00642"/>
    </source>
</evidence>
<reference evidence="5" key="1">
    <citation type="submission" date="2020-04" db="EMBL/GenBank/DDBJ databases">
        <title>Deep metagenomics examines the oral microbiome during advanced dental caries in children, revealing novel taxa and co-occurrences with host molecules.</title>
        <authorList>
            <person name="Baker J.L."/>
            <person name="Morton J.T."/>
            <person name="Dinis M."/>
            <person name="Alvarez R."/>
            <person name="Tran N.C."/>
            <person name="Knight R."/>
            <person name="Edlund A."/>
        </authorList>
    </citation>
    <scope>NUCLEOTIDE SEQUENCE</scope>
    <source>
        <strain evidence="5">JCVI_25_bin.9</strain>
    </source>
</reference>
<name>A0A930HXS7_9BACT</name>
<accession>A0A930HXS7</accession>
<comment type="similarity">
    <text evidence="1">Belongs to the glycosyl hydrolase 13 family.</text>
</comment>
<dbReference type="PANTHER" id="PTHR10357:SF179">
    <property type="entry name" value="NEUTRAL AND BASIC AMINO ACID TRANSPORT PROTEIN RBAT"/>
    <property type="match status" value="1"/>
</dbReference>
<feature type="signal peptide" evidence="3">
    <location>
        <begin position="1"/>
        <end position="20"/>
    </location>
</feature>
<feature type="compositionally biased region" description="Polar residues" evidence="2">
    <location>
        <begin position="437"/>
        <end position="446"/>
    </location>
</feature>
<keyword evidence="3" id="KW-0732">Signal</keyword>
<sequence length="581" mass="65470">MKKQLLTMALACAMTMSASAQMGTNPKWLGDAIFYQIYPSSYMDTDGNGIGDLPGITQKLDYIKSLGVNAIWLNPVFESGWFDGGYDVIDFYKIDPRFGTNTDMVNLVKEAHKRGIKVCLDLVAGHTSTKCPWFKESANGDRNSRYSDYFIWTDSISEADKKEIAERHKEANPASSTHGRYVEMNAKRGKYYEKNFFECQPALNYGFAKPDPNQPWEQPVTAPGPQAVRREMRNIMAFWFDKGVDGFRVDMASSLVKNDWGKKEVSKLWNEMREWKDKNYPECVLISEWSDPAVAIPAGFNIDFMIHFGIKGYPSLFFDRNTPWGKPWPGQDISKDYKFCYFDKAGKGEVKEFVDNFSEAYNATKNLGYIAIPSANHDYQRPNIGTRNTPEQLKVAMTFFLTMPGVPFIYYGDEIGMKYQMDLPSKEGSNERAGTRTPMQWTSGPTAGFSTCNPSQLYFPVDTEKGKLTVEAQQNDPRSLLNYTRELTRLRHSQPALRGNGEWILVSKESQPYPMVYKRTSGGETVVVAINPSDKKVSANIAHLGKAKSLIMTGKASYKTGKTEDAVELNGVSAAVFKIAE</sequence>
<dbReference type="InterPro" id="IPR006047">
    <property type="entry name" value="GH13_cat_dom"/>
</dbReference>
<dbReference type="SMART" id="SM00642">
    <property type="entry name" value="Aamy"/>
    <property type="match status" value="1"/>
</dbReference>
<dbReference type="InterPro" id="IPR017853">
    <property type="entry name" value="GH"/>
</dbReference>
<dbReference type="EMBL" id="JABZSQ010000023">
    <property type="protein sequence ID" value="MBF1414403.1"/>
    <property type="molecule type" value="Genomic_DNA"/>
</dbReference>
<dbReference type="Gene3D" id="2.60.40.1180">
    <property type="entry name" value="Golgi alpha-mannosidase II"/>
    <property type="match status" value="1"/>
</dbReference>
<dbReference type="SUPFAM" id="SSF51011">
    <property type="entry name" value="Glycosyl hydrolase domain"/>
    <property type="match status" value="1"/>
</dbReference>
<dbReference type="InterPro" id="IPR045857">
    <property type="entry name" value="O16G_dom_2"/>
</dbReference>
<dbReference type="GO" id="GO:0009313">
    <property type="term" value="P:oligosaccharide catabolic process"/>
    <property type="evidence" value="ECO:0007669"/>
    <property type="project" value="TreeGrafter"/>
</dbReference>
<protein>
    <submittedName>
        <fullName evidence="5">Alpha-amylase</fullName>
    </submittedName>
</protein>
<gene>
    <name evidence="5" type="ORF">HXN33_02365</name>
</gene>
<comment type="caution">
    <text evidence="5">The sequence shown here is derived from an EMBL/GenBank/DDBJ whole genome shotgun (WGS) entry which is preliminary data.</text>
</comment>
<feature type="chain" id="PRO_5037526609" evidence="3">
    <location>
        <begin position="21"/>
        <end position="581"/>
    </location>
</feature>
<dbReference type="Pfam" id="PF00128">
    <property type="entry name" value="Alpha-amylase"/>
    <property type="match status" value="1"/>
</dbReference>
<dbReference type="InterPro" id="IPR013780">
    <property type="entry name" value="Glyco_hydro_b"/>
</dbReference>
<dbReference type="Proteomes" id="UP000757461">
    <property type="component" value="Unassembled WGS sequence"/>
</dbReference>
<evidence type="ECO:0000313" key="6">
    <source>
        <dbReference type="Proteomes" id="UP000757461"/>
    </source>
</evidence>
<organism evidence="5 6">
    <name type="scientific">Prevotella histicola</name>
    <dbReference type="NCBI Taxonomy" id="470565"/>
    <lineage>
        <taxon>Bacteria</taxon>
        <taxon>Pseudomonadati</taxon>
        <taxon>Bacteroidota</taxon>
        <taxon>Bacteroidia</taxon>
        <taxon>Bacteroidales</taxon>
        <taxon>Prevotellaceae</taxon>
        <taxon>Prevotella</taxon>
    </lineage>
</organism>
<evidence type="ECO:0000256" key="1">
    <source>
        <dbReference type="ARBA" id="ARBA00008061"/>
    </source>
</evidence>
<dbReference type="AlphaFoldDB" id="A0A930HXS7"/>